<sequence>MRFTLRQLEVFLAVAHHQSISRAADELVMSQSAVSGSLKELEQKHSAQLFDRVGKRLQLNELGARLRPSCEALLVQAAELEQEFTQQRRASEIRVGATLTVGNYLCVELIDRYRQRTGEGRVHLEVANTRHIVRELLDFNIDLGMIEGEVQHPDLDVIPWQSDELVCICAPAHHLAATGELGIDEIGEVAWILREPGSGTRQTFERALRGYLSQLNISLELQHTEAIKRAVQANMGVSCLSRIAVADALKRGDLVELAAPALDLHRQLYVILHRQKYLSAGLRTWLAVCGVAPR</sequence>
<keyword evidence="3" id="KW-0238">DNA-binding</keyword>
<dbReference type="KEGG" id="ttu:TERTU_3895"/>
<dbReference type="InterPro" id="IPR036388">
    <property type="entry name" value="WH-like_DNA-bd_sf"/>
</dbReference>
<dbReference type="eggNOG" id="COG0583">
    <property type="taxonomic scope" value="Bacteria"/>
</dbReference>
<dbReference type="RefSeq" id="WP_015819169.1">
    <property type="nucleotide sequence ID" value="NC_012997.1"/>
</dbReference>
<dbReference type="Proteomes" id="UP000009080">
    <property type="component" value="Chromosome"/>
</dbReference>
<dbReference type="InterPro" id="IPR005119">
    <property type="entry name" value="LysR_subst-bd"/>
</dbReference>
<evidence type="ECO:0000256" key="2">
    <source>
        <dbReference type="ARBA" id="ARBA00023015"/>
    </source>
</evidence>
<dbReference type="HOGENOM" id="CLU_039613_6_1_6"/>
<dbReference type="PROSITE" id="PS50931">
    <property type="entry name" value="HTH_LYSR"/>
    <property type="match status" value="1"/>
</dbReference>
<keyword evidence="4" id="KW-0804">Transcription</keyword>
<dbReference type="SUPFAM" id="SSF46785">
    <property type="entry name" value="Winged helix' DNA-binding domain"/>
    <property type="match status" value="1"/>
</dbReference>
<dbReference type="PANTHER" id="PTHR30126">
    <property type="entry name" value="HTH-TYPE TRANSCRIPTIONAL REGULATOR"/>
    <property type="match status" value="1"/>
</dbReference>
<name>C5BT44_TERTT</name>
<dbReference type="Pfam" id="PF00126">
    <property type="entry name" value="HTH_1"/>
    <property type="match status" value="1"/>
</dbReference>
<evidence type="ECO:0000256" key="1">
    <source>
        <dbReference type="ARBA" id="ARBA00009437"/>
    </source>
</evidence>
<evidence type="ECO:0000313" key="6">
    <source>
        <dbReference type="EMBL" id="ACR13056.1"/>
    </source>
</evidence>
<dbReference type="AlphaFoldDB" id="C5BT44"/>
<dbReference type="EMBL" id="CP001614">
    <property type="protein sequence ID" value="ACR13056.1"/>
    <property type="molecule type" value="Genomic_DNA"/>
</dbReference>
<dbReference type="PRINTS" id="PR00039">
    <property type="entry name" value="HTHLYSR"/>
</dbReference>
<dbReference type="GO" id="GO:0000976">
    <property type="term" value="F:transcription cis-regulatory region binding"/>
    <property type="evidence" value="ECO:0007669"/>
    <property type="project" value="TreeGrafter"/>
</dbReference>
<dbReference type="OrthoDB" id="9808620at2"/>
<keyword evidence="2" id="KW-0805">Transcription regulation</keyword>
<evidence type="ECO:0000313" key="7">
    <source>
        <dbReference type="Proteomes" id="UP000009080"/>
    </source>
</evidence>
<dbReference type="GO" id="GO:0003700">
    <property type="term" value="F:DNA-binding transcription factor activity"/>
    <property type="evidence" value="ECO:0007669"/>
    <property type="project" value="InterPro"/>
</dbReference>
<feature type="domain" description="HTH lysR-type" evidence="5">
    <location>
        <begin position="3"/>
        <end position="60"/>
    </location>
</feature>
<dbReference type="STRING" id="377629.TERTU_3895"/>
<reference evidence="6 7" key="1">
    <citation type="journal article" date="2009" name="PLoS ONE">
        <title>The complete genome of Teredinibacter turnerae T7901: an intracellular endosymbiont of marine wood-boring bivalves (shipworms).</title>
        <authorList>
            <person name="Yang J.C."/>
            <person name="Madupu R."/>
            <person name="Durkin A.S."/>
            <person name="Ekborg N.A."/>
            <person name="Pedamallu C.S."/>
            <person name="Hostetler J.B."/>
            <person name="Radune D."/>
            <person name="Toms B.S."/>
            <person name="Henrissat B."/>
            <person name="Coutinho P.M."/>
            <person name="Schwarz S."/>
            <person name="Field L."/>
            <person name="Trindade-Silva A.E."/>
            <person name="Soares C.A.G."/>
            <person name="Elshahawi S."/>
            <person name="Hanora A."/>
            <person name="Schmidt E.W."/>
            <person name="Haygood M.G."/>
            <person name="Posfai J."/>
            <person name="Benner J."/>
            <person name="Madinger C."/>
            <person name="Nove J."/>
            <person name="Anton B."/>
            <person name="Chaudhary K."/>
            <person name="Foster J."/>
            <person name="Holman A."/>
            <person name="Kumar S."/>
            <person name="Lessard P.A."/>
            <person name="Luyten Y.A."/>
            <person name="Slatko B."/>
            <person name="Wood N."/>
            <person name="Wu B."/>
            <person name="Teplitski M."/>
            <person name="Mougous J.D."/>
            <person name="Ward N."/>
            <person name="Eisen J.A."/>
            <person name="Badger J.H."/>
            <person name="Distel D.L."/>
        </authorList>
    </citation>
    <scope>NUCLEOTIDE SEQUENCE [LARGE SCALE GENOMIC DNA]</scope>
    <source>
        <strain evidence="7">ATCC 39867 / T7901</strain>
    </source>
</reference>
<dbReference type="Gene3D" id="1.10.10.10">
    <property type="entry name" value="Winged helix-like DNA-binding domain superfamily/Winged helix DNA-binding domain"/>
    <property type="match status" value="1"/>
</dbReference>
<dbReference type="InterPro" id="IPR000847">
    <property type="entry name" value="LysR_HTH_N"/>
</dbReference>
<protein>
    <submittedName>
        <fullName evidence="6">Transcriptional regulator, LysR family</fullName>
    </submittedName>
</protein>
<organism evidence="6 7">
    <name type="scientific">Teredinibacter turnerae (strain ATCC 39867 / T7901)</name>
    <dbReference type="NCBI Taxonomy" id="377629"/>
    <lineage>
        <taxon>Bacteria</taxon>
        <taxon>Pseudomonadati</taxon>
        <taxon>Pseudomonadota</taxon>
        <taxon>Gammaproteobacteria</taxon>
        <taxon>Cellvibrionales</taxon>
        <taxon>Cellvibrionaceae</taxon>
        <taxon>Teredinibacter</taxon>
    </lineage>
</organism>
<proteinExistence type="inferred from homology"/>
<dbReference type="Gene3D" id="3.40.190.290">
    <property type="match status" value="1"/>
</dbReference>
<dbReference type="FunFam" id="1.10.10.10:FF:000001">
    <property type="entry name" value="LysR family transcriptional regulator"/>
    <property type="match status" value="1"/>
</dbReference>
<evidence type="ECO:0000256" key="3">
    <source>
        <dbReference type="ARBA" id="ARBA00023125"/>
    </source>
</evidence>
<dbReference type="Pfam" id="PF03466">
    <property type="entry name" value="LysR_substrate"/>
    <property type="match status" value="1"/>
</dbReference>
<dbReference type="InterPro" id="IPR036390">
    <property type="entry name" value="WH_DNA-bd_sf"/>
</dbReference>
<dbReference type="CDD" id="cd08420">
    <property type="entry name" value="PBP2_CysL_like"/>
    <property type="match status" value="1"/>
</dbReference>
<evidence type="ECO:0000259" key="5">
    <source>
        <dbReference type="PROSITE" id="PS50931"/>
    </source>
</evidence>
<dbReference type="PANTHER" id="PTHR30126:SF94">
    <property type="entry name" value="LYSR FAMILY TRANSCRIPTIONAL REGULATOR"/>
    <property type="match status" value="1"/>
</dbReference>
<dbReference type="SUPFAM" id="SSF53850">
    <property type="entry name" value="Periplasmic binding protein-like II"/>
    <property type="match status" value="1"/>
</dbReference>
<dbReference type="NCBIfam" id="NF008095">
    <property type="entry name" value="PRK10837.1"/>
    <property type="match status" value="1"/>
</dbReference>
<comment type="similarity">
    <text evidence="1">Belongs to the LysR transcriptional regulatory family.</text>
</comment>
<gene>
    <name evidence="6" type="ordered locus">TERTU_3895</name>
</gene>
<keyword evidence="7" id="KW-1185">Reference proteome</keyword>
<evidence type="ECO:0000256" key="4">
    <source>
        <dbReference type="ARBA" id="ARBA00023163"/>
    </source>
</evidence>
<accession>C5BT44</accession>